<sequence>MLVPLLRKRYTAMLEIYLVEDNASEAVVDVWMLKLLDRLPVIPLPLRQPDPDVPLDLAAVLNAIYDEAAYNLSIDYRQVPPPPLSKSDNLWLENLIVPLREE</sequence>
<proteinExistence type="predicted"/>
<dbReference type="InterPro" id="IPR025132">
    <property type="entry name" value="DUF4058"/>
</dbReference>
<protein>
    <recommendedName>
        <fullName evidence="3">DUF4058 domain-containing protein</fullName>
    </recommendedName>
</protein>
<dbReference type="EMBL" id="RSCK01000003">
    <property type="protein sequence ID" value="RUT14138.1"/>
    <property type="molecule type" value="Genomic_DNA"/>
</dbReference>
<accession>A0AB37URX1</accession>
<dbReference type="RefSeq" id="WP_409197270.1">
    <property type="nucleotide sequence ID" value="NZ_JAVKZF010000005.1"/>
</dbReference>
<reference evidence="1 2" key="1">
    <citation type="journal article" date="2019" name="Genome Biol. Evol.">
        <title>Day and night: Metabolic profiles and evolutionary relationships of six axenic non-marine cyanobacteria.</title>
        <authorList>
            <person name="Will S.E."/>
            <person name="Henke P."/>
            <person name="Boedeker C."/>
            <person name="Huang S."/>
            <person name="Brinkmann H."/>
            <person name="Rohde M."/>
            <person name="Jarek M."/>
            <person name="Friedl T."/>
            <person name="Seufert S."/>
            <person name="Schumacher M."/>
            <person name="Overmann J."/>
            <person name="Neumann-Schaal M."/>
            <person name="Petersen J."/>
        </authorList>
    </citation>
    <scope>NUCLEOTIDE SEQUENCE [LARGE SCALE GENOMIC DNA]</scope>
    <source>
        <strain evidence="1 2">SAG 39.79</strain>
    </source>
</reference>
<gene>
    <name evidence="1" type="ORF">DSM107010_06210</name>
</gene>
<dbReference type="Proteomes" id="UP000282574">
    <property type="component" value="Unassembled WGS sequence"/>
</dbReference>
<keyword evidence="2" id="KW-1185">Reference proteome</keyword>
<evidence type="ECO:0000313" key="1">
    <source>
        <dbReference type="EMBL" id="RUT14138.1"/>
    </source>
</evidence>
<name>A0AB37URX1_9CYAN</name>
<evidence type="ECO:0008006" key="3">
    <source>
        <dbReference type="Google" id="ProtNLM"/>
    </source>
</evidence>
<dbReference type="AlphaFoldDB" id="A0AB37URX1"/>
<organism evidence="1 2">
    <name type="scientific">Chroococcidiopsis cubana SAG 39.79</name>
    <dbReference type="NCBI Taxonomy" id="388085"/>
    <lineage>
        <taxon>Bacteria</taxon>
        <taxon>Bacillati</taxon>
        <taxon>Cyanobacteriota</taxon>
        <taxon>Cyanophyceae</taxon>
        <taxon>Chroococcidiopsidales</taxon>
        <taxon>Chroococcidiopsidaceae</taxon>
        <taxon>Chroococcidiopsis</taxon>
    </lineage>
</organism>
<evidence type="ECO:0000313" key="2">
    <source>
        <dbReference type="Proteomes" id="UP000282574"/>
    </source>
</evidence>
<comment type="caution">
    <text evidence="1">The sequence shown here is derived from an EMBL/GenBank/DDBJ whole genome shotgun (WGS) entry which is preliminary data.</text>
</comment>
<dbReference type="Pfam" id="PF13267">
    <property type="entry name" value="DUF4058"/>
    <property type="match status" value="1"/>
</dbReference>